<dbReference type="VEuPathDB" id="FungiDB:CCM_04658"/>
<evidence type="ECO:0000313" key="8">
    <source>
        <dbReference type="Proteomes" id="UP000001610"/>
    </source>
</evidence>
<sequence>MTDELGSSKQKLTISCQCSVPVGPSAKRVQAGNQNLQNGARAPSSLPSSTPGLTPDALQDSSTEHIDISPGFSVSMKEADAAIRLYRTAYMPYFPFVPIPVTMTAAELHDSAPFFARTLLQMTVPAPASVQKEAQRFFRQQLAQHVVVNQERRLELLQAILVFVAWGNFHFYIESQATDLLQLAVALVVDLGLDQSPDSIGPSRLSFLPTAIRKVKGFVRQGHTQDDRRAMLGCFYLNSVTGSSVFFTPYLTYCCDKLLEMQEYESDPCLVALVRIQQILLRVSDALPGPDVHGSASRVVDAPLQMIMATARRELDALVQKQPPRVGGNALMRLYEPAIHIRASINLRGPLDSVRHTEALWGCLEAARHFFATYATIPLDMLGAMPLVATSYMAFAVVTSSMILLLDDPDWDVNLARKTFDFADACQSLGDRFREGDHVSQSLGRRQKFEDGGRSVLEANHRKILWIRHWYVSKISATASPQPRQASTENCALPMSSVVAEAPFAQPMQVDQPAFQDALQFPVDLDGEFWRAMLDIER</sequence>
<evidence type="ECO:0000256" key="6">
    <source>
        <dbReference type="SAM" id="MobiDB-lite"/>
    </source>
</evidence>
<dbReference type="GO" id="GO:0005634">
    <property type="term" value="C:nucleus"/>
    <property type="evidence" value="ECO:0007669"/>
    <property type="project" value="UniProtKB-SubCell"/>
</dbReference>
<keyword evidence="8" id="KW-1185">Reference proteome</keyword>
<keyword evidence="3" id="KW-0238">DNA-binding</keyword>
<reference evidence="7 8" key="1">
    <citation type="journal article" date="2011" name="Genome Biol.">
        <title>Genome sequence of the insect pathogenic fungus Cordyceps militaris, a valued traditional Chinese medicine.</title>
        <authorList>
            <person name="Zheng P."/>
            <person name="Xia Y."/>
            <person name="Xiao G."/>
            <person name="Xiong C."/>
            <person name="Hu X."/>
            <person name="Zhang S."/>
            <person name="Zheng H."/>
            <person name="Huang Y."/>
            <person name="Zhou Y."/>
            <person name="Wang S."/>
            <person name="Zhao G.P."/>
            <person name="Liu X."/>
            <person name="St Leger R.J."/>
            <person name="Wang C."/>
        </authorList>
    </citation>
    <scope>NUCLEOTIDE SEQUENCE [LARGE SCALE GENOMIC DNA]</scope>
    <source>
        <strain evidence="7 8">CM01</strain>
    </source>
</reference>
<keyword evidence="2" id="KW-0805">Transcription regulation</keyword>
<proteinExistence type="predicted"/>
<dbReference type="RefSeq" id="XP_006669868.1">
    <property type="nucleotide sequence ID" value="XM_006669805.1"/>
</dbReference>
<dbReference type="OrthoDB" id="1600564at2759"/>
<name>G3JGL6_CORMM</name>
<gene>
    <name evidence="7" type="ORF">CCM_04658</name>
</gene>
<dbReference type="EMBL" id="JH126401">
    <property type="protein sequence ID" value="EGX93285.1"/>
    <property type="molecule type" value="Genomic_DNA"/>
</dbReference>
<dbReference type="Proteomes" id="UP000001610">
    <property type="component" value="Unassembled WGS sequence"/>
</dbReference>
<dbReference type="GO" id="GO:0000981">
    <property type="term" value="F:DNA-binding transcription factor activity, RNA polymerase II-specific"/>
    <property type="evidence" value="ECO:0007669"/>
    <property type="project" value="TreeGrafter"/>
</dbReference>
<dbReference type="CDD" id="cd12148">
    <property type="entry name" value="fungal_TF_MHR"/>
    <property type="match status" value="1"/>
</dbReference>
<evidence type="ECO:0000313" key="7">
    <source>
        <dbReference type="EMBL" id="EGX93285.1"/>
    </source>
</evidence>
<protein>
    <recommendedName>
        <fullName evidence="9">Fungal transcriptional regulatory protein</fullName>
    </recommendedName>
</protein>
<dbReference type="PANTHER" id="PTHR31845">
    <property type="entry name" value="FINGER DOMAIN PROTEIN, PUTATIVE-RELATED"/>
    <property type="match status" value="1"/>
</dbReference>
<dbReference type="eggNOG" id="ENOG502SSDN">
    <property type="taxonomic scope" value="Eukaryota"/>
</dbReference>
<dbReference type="AlphaFoldDB" id="G3JGL6"/>
<evidence type="ECO:0000256" key="2">
    <source>
        <dbReference type="ARBA" id="ARBA00023015"/>
    </source>
</evidence>
<dbReference type="KEGG" id="cmt:CCM_04658"/>
<evidence type="ECO:0000256" key="3">
    <source>
        <dbReference type="ARBA" id="ARBA00023125"/>
    </source>
</evidence>
<dbReference type="InParanoid" id="G3JGL6"/>
<feature type="region of interest" description="Disordered" evidence="6">
    <location>
        <begin position="28"/>
        <end position="60"/>
    </location>
</feature>
<evidence type="ECO:0008006" key="9">
    <source>
        <dbReference type="Google" id="ProtNLM"/>
    </source>
</evidence>
<evidence type="ECO:0000256" key="4">
    <source>
        <dbReference type="ARBA" id="ARBA00023163"/>
    </source>
</evidence>
<organism evidence="7 8">
    <name type="scientific">Cordyceps militaris (strain CM01)</name>
    <name type="common">Caterpillar fungus</name>
    <dbReference type="NCBI Taxonomy" id="983644"/>
    <lineage>
        <taxon>Eukaryota</taxon>
        <taxon>Fungi</taxon>
        <taxon>Dikarya</taxon>
        <taxon>Ascomycota</taxon>
        <taxon>Pezizomycotina</taxon>
        <taxon>Sordariomycetes</taxon>
        <taxon>Hypocreomycetidae</taxon>
        <taxon>Hypocreales</taxon>
        <taxon>Cordycipitaceae</taxon>
        <taxon>Cordyceps</taxon>
    </lineage>
</organism>
<comment type="subcellular location">
    <subcellularLocation>
        <location evidence="1">Nucleus</location>
    </subcellularLocation>
</comment>
<accession>G3JGL6</accession>
<dbReference type="GO" id="GO:0000976">
    <property type="term" value="F:transcription cis-regulatory region binding"/>
    <property type="evidence" value="ECO:0007669"/>
    <property type="project" value="TreeGrafter"/>
</dbReference>
<dbReference type="PANTHER" id="PTHR31845:SF10">
    <property type="entry name" value="ZN(II)2CYS6 TRANSCRIPTION FACTOR (EUROFUNG)"/>
    <property type="match status" value="1"/>
</dbReference>
<dbReference type="HOGENOM" id="CLU_006524_4_1_1"/>
<feature type="compositionally biased region" description="Low complexity" evidence="6">
    <location>
        <begin position="43"/>
        <end position="55"/>
    </location>
</feature>
<evidence type="ECO:0000256" key="5">
    <source>
        <dbReference type="ARBA" id="ARBA00023242"/>
    </source>
</evidence>
<evidence type="ECO:0000256" key="1">
    <source>
        <dbReference type="ARBA" id="ARBA00004123"/>
    </source>
</evidence>
<dbReference type="InterPro" id="IPR051089">
    <property type="entry name" value="prtT"/>
</dbReference>
<dbReference type="GeneID" id="18166680"/>
<keyword evidence="4" id="KW-0804">Transcription</keyword>
<keyword evidence="5" id="KW-0539">Nucleus</keyword>